<feature type="chain" id="PRO_5043130002" evidence="2">
    <location>
        <begin position="26"/>
        <end position="262"/>
    </location>
</feature>
<dbReference type="OrthoDB" id="5813975at2759"/>
<evidence type="ECO:0000313" key="4">
    <source>
        <dbReference type="Proteomes" id="UP000267027"/>
    </source>
</evidence>
<dbReference type="WBParaSite" id="ACOC_0000107601-mRNA-1">
    <property type="protein sequence ID" value="ACOC_0000107601-mRNA-1"/>
    <property type="gene ID" value="ACOC_0000107601"/>
</dbReference>
<organism evidence="5">
    <name type="scientific">Angiostrongylus costaricensis</name>
    <name type="common">Nematode worm</name>
    <dbReference type="NCBI Taxonomy" id="334426"/>
    <lineage>
        <taxon>Eukaryota</taxon>
        <taxon>Metazoa</taxon>
        <taxon>Ecdysozoa</taxon>
        <taxon>Nematoda</taxon>
        <taxon>Chromadorea</taxon>
        <taxon>Rhabditida</taxon>
        <taxon>Rhabditina</taxon>
        <taxon>Rhabditomorpha</taxon>
        <taxon>Strongyloidea</taxon>
        <taxon>Metastrongylidae</taxon>
        <taxon>Angiostrongylus</taxon>
    </lineage>
</organism>
<dbReference type="Proteomes" id="UP000267027">
    <property type="component" value="Unassembled WGS sequence"/>
</dbReference>
<keyword evidence="4" id="KW-1185">Reference proteome</keyword>
<reference evidence="3 4" key="2">
    <citation type="submission" date="2018-11" db="EMBL/GenBank/DDBJ databases">
        <authorList>
            <consortium name="Pathogen Informatics"/>
        </authorList>
    </citation>
    <scope>NUCLEOTIDE SEQUENCE [LARGE SCALE GENOMIC DNA]</scope>
    <source>
        <strain evidence="3 4">Costa Rica</strain>
    </source>
</reference>
<protein>
    <submittedName>
        <fullName evidence="5">Ground-like domain-containing protein</fullName>
    </submittedName>
</protein>
<sequence>MYGLYNDSWWLTCIKSLLLSSQTSPVPICRPRRNGRHGGQGCEDRFHVCVAGCHRPLSHLRFYIYIYIYIYICIYSAVCFIGFPANKTAFYVRSQEHSMYPKFRFFSSIFVFDMCIEPYKHRCFDEDEAVVYDSVVKVFHIICRNGYGEILQNFDCFTRTLTRAEMRQCEAEMIANIGKIPDVTSVDKKARQAAICGTMQNYIDCIRYPVRYECGYRTWIVVREIMVGPVRVLLPQCGFSTSSTHWHVSTFIYSLFVLYFKS</sequence>
<name>A0A0R3PBJ8_ANGCS</name>
<feature type="signal peptide" evidence="2">
    <location>
        <begin position="1"/>
        <end position="25"/>
    </location>
</feature>
<evidence type="ECO:0000313" key="3">
    <source>
        <dbReference type="EMBL" id="VDM52662.1"/>
    </source>
</evidence>
<dbReference type="PANTHER" id="PTHR37431">
    <property type="entry name" value="PROTEIN CBG06927"/>
    <property type="match status" value="1"/>
</dbReference>
<dbReference type="AlphaFoldDB" id="A0A0R3PBJ8"/>
<keyword evidence="1" id="KW-0472">Membrane</keyword>
<keyword evidence="1" id="KW-1133">Transmembrane helix</keyword>
<keyword evidence="1" id="KW-0812">Transmembrane</keyword>
<evidence type="ECO:0000256" key="2">
    <source>
        <dbReference type="SAM" id="SignalP"/>
    </source>
</evidence>
<accession>A0A0R3PBJ8</accession>
<dbReference type="EMBL" id="UYYA01000140">
    <property type="protein sequence ID" value="VDM52662.1"/>
    <property type="molecule type" value="Genomic_DNA"/>
</dbReference>
<evidence type="ECO:0000313" key="5">
    <source>
        <dbReference type="WBParaSite" id="ACOC_0000107601-mRNA-1"/>
    </source>
</evidence>
<proteinExistence type="predicted"/>
<reference evidence="5" key="1">
    <citation type="submission" date="2017-02" db="UniProtKB">
        <authorList>
            <consortium name="WormBaseParasite"/>
        </authorList>
    </citation>
    <scope>IDENTIFICATION</scope>
</reference>
<keyword evidence="2" id="KW-0732">Signal</keyword>
<dbReference type="PANTHER" id="PTHR37431:SF7">
    <property type="entry name" value="DUF19 DOMAIN-CONTAINING PROTEIN"/>
    <property type="match status" value="1"/>
</dbReference>
<evidence type="ECO:0000256" key="1">
    <source>
        <dbReference type="SAM" id="Phobius"/>
    </source>
</evidence>
<feature type="transmembrane region" description="Helical" evidence="1">
    <location>
        <begin position="62"/>
        <end position="83"/>
    </location>
</feature>
<gene>
    <name evidence="3" type="ORF">ACOC_LOCUS1077</name>
</gene>